<reference evidence="5" key="1">
    <citation type="submission" date="2017-02" db="UniProtKB">
        <authorList>
            <consortium name="WormBaseParasite"/>
        </authorList>
    </citation>
    <scope>IDENTIFICATION</scope>
</reference>
<evidence type="ECO:0000313" key="4">
    <source>
        <dbReference type="Proteomes" id="UP000268014"/>
    </source>
</evidence>
<dbReference type="GO" id="GO:0004190">
    <property type="term" value="F:aspartic-type endopeptidase activity"/>
    <property type="evidence" value="ECO:0007669"/>
    <property type="project" value="InterPro"/>
</dbReference>
<evidence type="ECO:0000313" key="5">
    <source>
        <dbReference type="WBParaSite" id="HPLM_0001326401-mRNA-1"/>
    </source>
</evidence>
<proteinExistence type="inferred from homology"/>
<sequence length="154" mass="16344">MCPEALFAFYMGRANNGPGVAGEVTICGTDPAHYKIQSLAGATVNAQGAYEIECNTTSSLPALIFTLGDQDFTLQGSEYIVQVNQTCVLGLLGLDLPPPIAQPPELRGPPTSRPSYAQLKRSEILVQFSINGASETSPYLMNTIFAGFIRGPSS</sequence>
<name>A0A0N4WPG4_HAEPC</name>
<dbReference type="WBParaSite" id="HPLM_0001326401-mRNA-1">
    <property type="protein sequence ID" value="HPLM_0001326401-mRNA-1"/>
    <property type="gene ID" value="HPLM_0001326401"/>
</dbReference>
<feature type="domain" description="Peptidase A1" evidence="2">
    <location>
        <begin position="25"/>
        <end position="91"/>
    </location>
</feature>
<evidence type="ECO:0000313" key="3">
    <source>
        <dbReference type="EMBL" id="VDO48342.1"/>
    </source>
</evidence>
<dbReference type="PANTHER" id="PTHR47966:SF51">
    <property type="entry name" value="BETA-SITE APP-CLEAVING ENZYME, ISOFORM A-RELATED"/>
    <property type="match status" value="1"/>
</dbReference>
<dbReference type="InterPro" id="IPR001461">
    <property type="entry name" value="Aspartic_peptidase_A1"/>
</dbReference>
<dbReference type="InterPro" id="IPR033121">
    <property type="entry name" value="PEPTIDASE_A1"/>
</dbReference>
<dbReference type="Proteomes" id="UP000268014">
    <property type="component" value="Unassembled WGS sequence"/>
</dbReference>
<evidence type="ECO:0000256" key="1">
    <source>
        <dbReference type="ARBA" id="ARBA00007447"/>
    </source>
</evidence>
<accession>A0A0N4WPG4</accession>
<dbReference type="OrthoDB" id="771136at2759"/>
<reference evidence="3 4" key="2">
    <citation type="submission" date="2018-11" db="EMBL/GenBank/DDBJ databases">
        <authorList>
            <consortium name="Pathogen Informatics"/>
        </authorList>
    </citation>
    <scope>NUCLEOTIDE SEQUENCE [LARGE SCALE GENOMIC DNA]</scope>
    <source>
        <strain evidence="3 4">MHpl1</strain>
    </source>
</reference>
<comment type="similarity">
    <text evidence="1">Belongs to the peptidase A1 family.</text>
</comment>
<dbReference type="InterPro" id="IPR021109">
    <property type="entry name" value="Peptidase_aspartic_dom_sf"/>
</dbReference>
<dbReference type="GO" id="GO:0006508">
    <property type="term" value="P:proteolysis"/>
    <property type="evidence" value="ECO:0007669"/>
    <property type="project" value="InterPro"/>
</dbReference>
<dbReference type="SUPFAM" id="SSF50630">
    <property type="entry name" value="Acid proteases"/>
    <property type="match status" value="1"/>
</dbReference>
<dbReference type="STRING" id="6290.A0A0N4WPG4"/>
<dbReference type="PANTHER" id="PTHR47966">
    <property type="entry name" value="BETA-SITE APP-CLEAVING ENZYME, ISOFORM A-RELATED"/>
    <property type="match status" value="1"/>
</dbReference>
<protein>
    <submittedName>
        <fullName evidence="5">Peptidase A1 domain-containing protein</fullName>
    </submittedName>
</protein>
<keyword evidence="4" id="KW-1185">Reference proteome</keyword>
<dbReference type="Gene3D" id="2.40.70.10">
    <property type="entry name" value="Acid Proteases"/>
    <property type="match status" value="1"/>
</dbReference>
<dbReference type="EMBL" id="UZAF01018138">
    <property type="protein sequence ID" value="VDO48342.1"/>
    <property type="molecule type" value="Genomic_DNA"/>
</dbReference>
<evidence type="ECO:0000259" key="2">
    <source>
        <dbReference type="Pfam" id="PF00026"/>
    </source>
</evidence>
<dbReference type="AlphaFoldDB" id="A0A0N4WPG4"/>
<organism evidence="5">
    <name type="scientific">Haemonchus placei</name>
    <name type="common">Barber's pole worm</name>
    <dbReference type="NCBI Taxonomy" id="6290"/>
    <lineage>
        <taxon>Eukaryota</taxon>
        <taxon>Metazoa</taxon>
        <taxon>Ecdysozoa</taxon>
        <taxon>Nematoda</taxon>
        <taxon>Chromadorea</taxon>
        <taxon>Rhabditida</taxon>
        <taxon>Rhabditina</taxon>
        <taxon>Rhabditomorpha</taxon>
        <taxon>Strongyloidea</taxon>
        <taxon>Trichostrongylidae</taxon>
        <taxon>Haemonchus</taxon>
    </lineage>
</organism>
<dbReference type="Pfam" id="PF00026">
    <property type="entry name" value="Asp"/>
    <property type="match status" value="1"/>
</dbReference>
<gene>
    <name evidence="3" type="ORF">HPLM_LOCUS13256</name>
</gene>